<evidence type="ECO:0000256" key="15">
    <source>
        <dbReference type="SAM" id="MobiDB-lite"/>
    </source>
</evidence>
<keyword evidence="4" id="KW-0479">Metal-binding</keyword>
<dbReference type="SMART" id="SM00979">
    <property type="entry name" value="TIFY"/>
    <property type="match status" value="1"/>
</dbReference>
<sequence length="629" mass="69594">MSGHHEAKPYQPRRGPERPPAPAEEASASAAVEVEVEAEAEADARAMEQHYELQQEHEEDEGEEEEQEYEGGEAVPMDAAAISAAHGEMVPVAGAEAGGFPHVASNTLTLSFQGEVYVFESVSAERVQAVLLLLGGRELAPGSGSAPSSASYSKKNFPHRMASLLRFREKRKERNFDKKIRYTVRKEVALRMQRNRGQFTSSKSKSEEATSTVTSSDGSPNWGAVEGRPPSAAECHHCGTSATSTPMMRRGPDGPRTLCNACGLMWANKGMMRDVSKGPPVPLQVVPAATNNGQNGTTEEPGVDQQNLAAEALEVMAAAAAANGHGSQEVNWLYDLVLCSHVSLWESASPSGSAFRLFSPTGVAVASPSEEAMAAVAVAAAADEELESLLRNFHRLCQGYKDALMEAQALRVSYSFESQKREALESHIADLKSDNERLRRLYTETLFKFTNQMKFHTESRNLKEELEKANRRLLSLEEEYKREIKHLKLGSEMNSNALESNLSCALVQQATNEAVIKQLKLELEAHKAHIDMLSSRLEQVTADVHLQYKNKIQDLKDVIIIEQEEKNGMHRKLQNAENELRIMKMKQAEQQRDSISVQHVETLKQKVMKLRKENECLKRRLGSSELDCS</sequence>
<comment type="subcellular location">
    <subcellularLocation>
        <location evidence="2 13">Nucleus</location>
    </subcellularLocation>
</comment>
<evidence type="ECO:0000313" key="19">
    <source>
        <dbReference type="EMBL" id="KAG8069754.1"/>
    </source>
</evidence>
<dbReference type="Pfam" id="PF06200">
    <property type="entry name" value="tify"/>
    <property type="match status" value="1"/>
</dbReference>
<dbReference type="InterPro" id="IPR010402">
    <property type="entry name" value="CCT_domain"/>
</dbReference>
<dbReference type="PANTHER" id="PTHR46125:SF9">
    <property type="entry name" value="GATA TRANSCRIPTION FACTOR 17"/>
    <property type="match status" value="1"/>
</dbReference>
<dbReference type="Pfam" id="PF06203">
    <property type="entry name" value="CCT"/>
    <property type="match status" value="1"/>
</dbReference>
<proteinExistence type="inferred from homology"/>
<evidence type="ECO:0000256" key="12">
    <source>
        <dbReference type="PROSITE-ProRule" id="PRU00094"/>
    </source>
</evidence>
<dbReference type="Pfam" id="PF00320">
    <property type="entry name" value="GATA"/>
    <property type="match status" value="1"/>
</dbReference>
<dbReference type="GO" id="GO:0005634">
    <property type="term" value="C:nucleus"/>
    <property type="evidence" value="ECO:0007669"/>
    <property type="project" value="UniProtKB-SubCell"/>
</dbReference>
<evidence type="ECO:0000256" key="11">
    <source>
        <dbReference type="ARBA" id="ARBA00023242"/>
    </source>
</evidence>
<dbReference type="PANTHER" id="PTHR46125">
    <property type="entry name" value="GATA TRANSCRIPTION FACTOR 28"/>
    <property type="match status" value="1"/>
</dbReference>
<evidence type="ECO:0000256" key="10">
    <source>
        <dbReference type="ARBA" id="ARBA00023163"/>
    </source>
</evidence>
<evidence type="ECO:0000259" key="16">
    <source>
        <dbReference type="PROSITE" id="PS50114"/>
    </source>
</evidence>
<dbReference type="GO" id="GO:0008270">
    <property type="term" value="F:zinc ion binding"/>
    <property type="evidence" value="ECO:0007669"/>
    <property type="project" value="UniProtKB-KW"/>
</dbReference>
<reference evidence="19" key="2">
    <citation type="submission" date="2021-02" db="EMBL/GenBank/DDBJ databases">
        <authorList>
            <person name="Kimball J.A."/>
            <person name="Haas M.W."/>
            <person name="Macchietto M."/>
            <person name="Kono T."/>
            <person name="Duquette J."/>
            <person name="Shao M."/>
        </authorList>
    </citation>
    <scope>NUCLEOTIDE SEQUENCE</scope>
    <source>
        <tissue evidence="19">Fresh leaf tissue</tissue>
    </source>
</reference>
<evidence type="ECO:0000256" key="3">
    <source>
        <dbReference type="ARBA" id="ARBA00007722"/>
    </source>
</evidence>
<evidence type="ECO:0000256" key="1">
    <source>
        <dbReference type="ARBA" id="ARBA00002206"/>
    </source>
</evidence>
<comment type="caution">
    <text evidence="19">The sequence shown here is derived from an EMBL/GenBank/DDBJ whole genome shotgun (WGS) entry which is preliminary data.</text>
</comment>
<feature type="region of interest" description="Disordered" evidence="15">
    <location>
        <begin position="1"/>
        <end position="72"/>
    </location>
</feature>
<evidence type="ECO:0000256" key="5">
    <source>
        <dbReference type="ARBA" id="ARBA00022771"/>
    </source>
</evidence>
<evidence type="ECO:0000259" key="18">
    <source>
        <dbReference type="PROSITE" id="PS51320"/>
    </source>
</evidence>
<evidence type="ECO:0000256" key="4">
    <source>
        <dbReference type="ARBA" id="ARBA00022723"/>
    </source>
</evidence>
<keyword evidence="5 12" id="KW-0863">Zinc-finger</keyword>
<evidence type="ECO:0000256" key="2">
    <source>
        <dbReference type="ARBA" id="ARBA00004123"/>
    </source>
</evidence>
<dbReference type="GO" id="GO:0043565">
    <property type="term" value="F:sequence-specific DNA binding"/>
    <property type="evidence" value="ECO:0007669"/>
    <property type="project" value="InterPro"/>
</dbReference>
<feature type="compositionally biased region" description="Low complexity" evidence="15">
    <location>
        <begin position="23"/>
        <end position="33"/>
    </location>
</feature>
<dbReference type="PROSITE" id="PS51320">
    <property type="entry name" value="TIFY"/>
    <property type="match status" value="1"/>
</dbReference>
<evidence type="ECO:0000313" key="20">
    <source>
        <dbReference type="Proteomes" id="UP000729402"/>
    </source>
</evidence>
<dbReference type="EMBL" id="JAAALK010000283">
    <property type="protein sequence ID" value="KAG8069754.1"/>
    <property type="molecule type" value="Genomic_DNA"/>
</dbReference>
<dbReference type="InterPro" id="IPR010399">
    <property type="entry name" value="Tify_dom"/>
</dbReference>
<feature type="domain" description="GATA-type" evidence="16">
    <location>
        <begin position="229"/>
        <end position="277"/>
    </location>
</feature>
<keyword evidence="14" id="KW-0175">Coiled coil</keyword>
<keyword evidence="11 13" id="KW-0539">Nucleus</keyword>
<keyword evidence="20" id="KW-1185">Reference proteome</keyword>
<evidence type="ECO:0000256" key="9">
    <source>
        <dbReference type="ARBA" id="ARBA00023159"/>
    </source>
</evidence>
<gene>
    <name evidence="19" type="ORF">GUJ93_ZPchr0006g43234</name>
</gene>
<evidence type="ECO:0000256" key="13">
    <source>
        <dbReference type="PROSITE-ProRule" id="PRU00357"/>
    </source>
</evidence>
<feature type="coiled-coil region" evidence="14">
    <location>
        <begin position="516"/>
        <end position="627"/>
    </location>
</feature>
<organism evidence="19 20">
    <name type="scientific">Zizania palustris</name>
    <name type="common">Northern wild rice</name>
    <dbReference type="NCBI Taxonomy" id="103762"/>
    <lineage>
        <taxon>Eukaryota</taxon>
        <taxon>Viridiplantae</taxon>
        <taxon>Streptophyta</taxon>
        <taxon>Embryophyta</taxon>
        <taxon>Tracheophyta</taxon>
        <taxon>Spermatophyta</taxon>
        <taxon>Magnoliopsida</taxon>
        <taxon>Liliopsida</taxon>
        <taxon>Poales</taxon>
        <taxon>Poaceae</taxon>
        <taxon>BOP clade</taxon>
        <taxon>Oryzoideae</taxon>
        <taxon>Oryzeae</taxon>
        <taxon>Zizaniinae</taxon>
        <taxon>Zizania</taxon>
    </lineage>
</organism>
<dbReference type="PROSITE" id="PS50114">
    <property type="entry name" value="GATA_ZN_FINGER_2"/>
    <property type="match status" value="1"/>
</dbReference>
<keyword evidence="10" id="KW-0804">Transcription</keyword>
<protein>
    <submittedName>
        <fullName evidence="19">Uncharacterized protein</fullName>
    </submittedName>
</protein>
<dbReference type="Proteomes" id="UP000729402">
    <property type="component" value="Unassembled WGS sequence"/>
</dbReference>
<evidence type="ECO:0000256" key="8">
    <source>
        <dbReference type="ARBA" id="ARBA00023125"/>
    </source>
</evidence>
<feature type="domain" description="CCT" evidence="17">
    <location>
        <begin position="160"/>
        <end position="202"/>
    </location>
</feature>
<dbReference type="OrthoDB" id="1932629at2759"/>
<feature type="region of interest" description="Disordered" evidence="15">
    <location>
        <begin position="193"/>
        <end position="237"/>
    </location>
</feature>
<comment type="function">
    <text evidence="1">Transcriptional activator that specifically binds 5'-GATA-3' or 5'-GAT-3' motifs within gene promoters.</text>
</comment>
<keyword evidence="8" id="KW-0238">DNA-binding</keyword>
<feature type="domain" description="Tify" evidence="18">
    <location>
        <begin position="101"/>
        <end position="136"/>
    </location>
</feature>
<dbReference type="AlphaFoldDB" id="A0A8J5W275"/>
<feature type="compositionally biased region" description="Basic and acidic residues" evidence="15">
    <location>
        <begin position="42"/>
        <end position="56"/>
    </location>
</feature>
<dbReference type="InterPro" id="IPR045280">
    <property type="entry name" value="TIFY-like"/>
</dbReference>
<name>A0A8J5W275_ZIZPA</name>
<reference evidence="19" key="1">
    <citation type="journal article" date="2021" name="bioRxiv">
        <title>Whole Genome Assembly and Annotation of Northern Wild Rice, Zizania palustris L., Supports a Whole Genome Duplication in the Zizania Genus.</title>
        <authorList>
            <person name="Haas M."/>
            <person name="Kono T."/>
            <person name="Macchietto M."/>
            <person name="Millas R."/>
            <person name="McGilp L."/>
            <person name="Shao M."/>
            <person name="Duquette J."/>
            <person name="Hirsch C.N."/>
            <person name="Kimball J."/>
        </authorList>
    </citation>
    <scope>NUCLEOTIDE SEQUENCE</scope>
    <source>
        <tissue evidence="19">Fresh leaf tissue</tissue>
    </source>
</reference>
<dbReference type="SMART" id="SM00401">
    <property type="entry name" value="ZnF_GATA"/>
    <property type="match status" value="1"/>
</dbReference>
<feature type="compositionally biased region" description="Acidic residues" evidence="15">
    <location>
        <begin position="57"/>
        <end position="71"/>
    </location>
</feature>
<evidence type="ECO:0000256" key="14">
    <source>
        <dbReference type="SAM" id="Coils"/>
    </source>
</evidence>
<dbReference type="PROSITE" id="PS00344">
    <property type="entry name" value="GATA_ZN_FINGER_1"/>
    <property type="match status" value="1"/>
</dbReference>
<evidence type="ECO:0000256" key="6">
    <source>
        <dbReference type="ARBA" id="ARBA00022833"/>
    </source>
</evidence>
<evidence type="ECO:0000259" key="17">
    <source>
        <dbReference type="PROSITE" id="PS51017"/>
    </source>
</evidence>
<keyword evidence="9" id="KW-0010">Activator</keyword>
<dbReference type="PROSITE" id="PS51017">
    <property type="entry name" value="CCT"/>
    <property type="match status" value="1"/>
</dbReference>
<dbReference type="GO" id="GO:0006355">
    <property type="term" value="P:regulation of DNA-templated transcription"/>
    <property type="evidence" value="ECO:0007669"/>
    <property type="project" value="InterPro"/>
</dbReference>
<comment type="similarity">
    <text evidence="3">Belongs to the type IV zinc-finger family. Class C subfamily.</text>
</comment>
<keyword evidence="7" id="KW-0805">Transcription regulation</keyword>
<accession>A0A8J5W275</accession>
<feature type="coiled-coil region" evidence="14">
    <location>
        <begin position="421"/>
        <end position="486"/>
    </location>
</feature>
<keyword evidence="6" id="KW-0862">Zinc</keyword>
<dbReference type="CDD" id="cd00202">
    <property type="entry name" value="ZnF_GATA"/>
    <property type="match status" value="1"/>
</dbReference>
<evidence type="ECO:0000256" key="7">
    <source>
        <dbReference type="ARBA" id="ARBA00023015"/>
    </source>
</evidence>
<dbReference type="InterPro" id="IPR000679">
    <property type="entry name" value="Znf_GATA"/>
</dbReference>